<evidence type="ECO:0000256" key="1">
    <source>
        <dbReference type="SAM" id="MobiDB-lite"/>
    </source>
</evidence>
<evidence type="ECO:0000313" key="2">
    <source>
        <dbReference type="EMBL" id="JAT81008.1"/>
    </source>
</evidence>
<dbReference type="AlphaFoldDB" id="A0A1E1W1Z1"/>
<reference evidence="2" key="1">
    <citation type="submission" date="2015-09" db="EMBL/GenBank/DDBJ databases">
        <title>De novo assembly of Pectinophora gossypiella (Pink Bollworm) gut transcriptome.</title>
        <authorList>
            <person name="Tassone E.E."/>
        </authorList>
    </citation>
    <scope>NUCLEOTIDE SEQUENCE</scope>
</reference>
<feature type="compositionally biased region" description="Low complexity" evidence="1">
    <location>
        <begin position="21"/>
        <end position="36"/>
    </location>
</feature>
<dbReference type="EMBL" id="GDQN01010046">
    <property type="protein sequence ID" value="JAT81008.1"/>
    <property type="molecule type" value="Transcribed_RNA"/>
</dbReference>
<dbReference type="OrthoDB" id="8113238at2759"/>
<proteinExistence type="predicted"/>
<name>A0A1E1W1Z1_PECGO</name>
<organism evidence="2">
    <name type="scientific">Pectinophora gossypiella</name>
    <name type="common">Cotton pink bollworm</name>
    <name type="synonym">Depressaria gossypiella</name>
    <dbReference type="NCBI Taxonomy" id="13191"/>
    <lineage>
        <taxon>Eukaryota</taxon>
        <taxon>Metazoa</taxon>
        <taxon>Ecdysozoa</taxon>
        <taxon>Arthropoda</taxon>
        <taxon>Hexapoda</taxon>
        <taxon>Insecta</taxon>
        <taxon>Pterygota</taxon>
        <taxon>Neoptera</taxon>
        <taxon>Endopterygota</taxon>
        <taxon>Lepidoptera</taxon>
        <taxon>Glossata</taxon>
        <taxon>Ditrysia</taxon>
        <taxon>Gelechioidea</taxon>
        <taxon>Gelechiidae</taxon>
        <taxon>Apatetrinae</taxon>
        <taxon>Pectinophora</taxon>
    </lineage>
</organism>
<feature type="region of interest" description="Disordered" evidence="1">
    <location>
        <begin position="1"/>
        <end position="59"/>
    </location>
</feature>
<protein>
    <submittedName>
        <fullName evidence="2">Uncharacterized protein</fullName>
    </submittedName>
</protein>
<gene>
    <name evidence="2" type="ORF">g.13562</name>
</gene>
<sequence>MSDKTKSFAAPPPKTSKTKRPTTVSVSASSSRTRVPQTAVKEKPLSRPRSTKNTTILGDGDTTMLKQDVVLPQFDVEQRQIAYGKFMRAMLEECLVDEKIEREETQMDIQMGLLADRFQKTIDHLDKTNRRLKDINFVTEQKRLIDLKNNHCDDFYNLTKNSNAQELVFNLNAKEQASLDKLHTKNVDFGYTKESGHKQLLDAVNDAIEGLEQIKKHSKLDMSKFKEYERSERSLDDLEKDRFDLDALKADFETKFPEFSERLLKEASERIAKMFGNEEIDDDDD</sequence>
<accession>A0A1E1W1Z1</accession>